<evidence type="ECO:0000313" key="1">
    <source>
        <dbReference type="EMBL" id="KAA6387618.1"/>
    </source>
</evidence>
<comment type="caution">
    <text evidence="1">The sequence shown here is derived from an EMBL/GenBank/DDBJ whole genome shotgun (WGS) entry which is preliminary data.</text>
</comment>
<sequence>MGKLDATSERASEKVRKEFRAGARQAIVDDRIRFNNAFLSLHRVAKELAGDANQQREVAVAPNNVKKVLNYDGGISNLFGKESMLILTEVVKIQRLIDSQKSVESKTGPAQQISIKQDVSTQNGEMQRKTWAIYWI</sequence>
<evidence type="ECO:0000313" key="2">
    <source>
        <dbReference type="Proteomes" id="UP000324800"/>
    </source>
</evidence>
<dbReference type="Proteomes" id="UP000324800">
    <property type="component" value="Unassembled WGS sequence"/>
</dbReference>
<protein>
    <submittedName>
        <fullName evidence="1">Uncharacterized protein</fullName>
    </submittedName>
</protein>
<accession>A0A5J4VYG6</accession>
<gene>
    <name evidence="1" type="ORF">EZS28_016856</name>
</gene>
<dbReference type="EMBL" id="SNRW01004303">
    <property type="protein sequence ID" value="KAA6387618.1"/>
    <property type="molecule type" value="Genomic_DNA"/>
</dbReference>
<organism evidence="1 2">
    <name type="scientific">Streblomastix strix</name>
    <dbReference type="NCBI Taxonomy" id="222440"/>
    <lineage>
        <taxon>Eukaryota</taxon>
        <taxon>Metamonada</taxon>
        <taxon>Preaxostyla</taxon>
        <taxon>Oxymonadida</taxon>
        <taxon>Streblomastigidae</taxon>
        <taxon>Streblomastix</taxon>
    </lineage>
</organism>
<reference evidence="1 2" key="1">
    <citation type="submission" date="2019-03" db="EMBL/GenBank/DDBJ databases">
        <title>Single cell metagenomics reveals metabolic interactions within the superorganism composed of flagellate Streblomastix strix and complex community of Bacteroidetes bacteria on its surface.</title>
        <authorList>
            <person name="Treitli S.C."/>
            <person name="Kolisko M."/>
            <person name="Husnik F."/>
            <person name="Keeling P."/>
            <person name="Hampl V."/>
        </authorList>
    </citation>
    <scope>NUCLEOTIDE SEQUENCE [LARGE SCALE GENOMIC DNA]</scope>
    <source>
        <strain evidence="1">ST1C</strain>
    </source>
</reference>
<dbReference type="AlphaFoldDB" id="A0A5J4VYG6"/>
<proteinExistence type="predicted"/>
<name>A0A5J4VYG6_9EUKA</name>